<keyword evidence="2" id="KW-1185">Reference proteome</keyword>
<sequence>MWLYFSLCYSQGKNRSCRLYSNELEHLMEVLNYFAGSGCRLLSAFLVDDEGKRTDLPLMAFDGSPVTSGMYGLEREYERALKTPLCE</sequence>
<protein>
    <submittedName>
        <fullName evidence="1">Uncharacterized protein</fullName>
    </submittedName>
</protein>
<dbReference type="RefSeq" id="WP_114405856.1">
    <property type="nucleotide sequence ID" value="NZ_QOWE01000007.1"/>
</dbReference>
<reference evidence="1 2" key="1">
    <citation type="submission" date="2018-07" db="EMBL/GenBank/DDBJ databases">
        <title>Genome analysis of Larkinella rosea.</title>
        <authorList>
            <person name="Zhou Z."/>
            <person name="Wang G."/>
        </authorList>
    </citation>
    <scope>NUCLEOTIDE SEQUENCE [LARGE SCALE GENOMIC DNA]</scope>
    <source>
        <strain evidence="2">zzj9</strain>
    </source>
</reference>
<accession>A0A368JQA4</accession>
<organism evidence="1 2">
    <name type="scientific">Larkinella punicea</name>
    <dbReference type="NCBI Taxonomy" id="2315727"/>
    <lineage>
        <taxon>Bacteria</taxon>
        <taxon>Pseudomonadati</taxon>
        <taxon>Bacteroidota</taxon>
        <taxon>Cytophagia</taxon>
        <taxon>Cytophagales</taxon>
        <taxon>Spirosomataceae</taxon>
        <taxon>Larkinella</taxon>
    </lineage>
</organism>
<dbReference type="EMBL" id="QOWE01000007">
    <property type="protein sequence ID" value="RCR69662.1"/>
    <property type="molecule type" value="Genomic_DNA"/>
</dbReference>
<proteinExistence type="predicted"/>
<comment type="caution">
    <text evidence="1">The sequence shown here is derived from an EMBL/GenBank/DDBJ whole genome shotgun (WGS) entry which is preliminary data.</text>
</comment>
<evidence type="ECO:0000313" key="2">
    <source>
        <dbReference type="Proteomes" id="UP000253383"/>
    </source>
</evidence>
<name>A0A368JQA4_9BACT</name>
<evidence type="ECO:0000313" key="1">
    <source>
        <dbReference type="EMBL" id="RCR69662.1"/>
    </source>
</evidence>
<dbReference type="OrthoDB" id="955894at2"/>
<dbReference type="AlphaFoldDB" id="A0A368JQA4"/>
<dbReference type="Proteomes" id="UP000253383">
    <property type="component" value="Unassembled WGS sequence"/>
</dbReference>
<gene>
    <name evidence="1" type="ORF">DUE52_09950</name>
</gene>